<dbReference type="Proteomes" id="UP000301751">
    <property type="component" value="Unassembled WGS sequence"/>
</dbReference>
<dbReference type="Pfam" id="PF04338">
    <property type="entry name" value="DUF481"/>
    <property type="match status" value="1"/>
</dbReference>
<feature type="chain" id="PRO_5019823502" description="DUF481 domain-containing protein" evidence="1">
    <location>
        <begin position="23"/>
        <end position="253"/>
    </location>
</feature>
<dbReference type="RefSeq" id="WP_137733468.1">
    <property type="nucleotide sequence ID" value="NZ_BJCL01000006.1"/>
</dbReference>
<dbReference type="OrthoDB" id="9806250at2"/>
<dbReference type="AlphaFoldDB" id="A0A480AY82"/>
<proteinExistence type="predicted"/>
<keyword evidence="3" id="KW-1185">Reference proteome</keyword>
<protein>
    <recommendedName>
        <fullName evidence="4">DUF481 domain-containing protein</fullName>
    </recommendedName>
</protein>
<keyword evidence="1" id="KW-0732">Signal</keyword>
<comment type="caution">
    <text evidence="2">The sequence shown here is derived from an EMBL/GenBank/DDBJ whole genome shotgun (WGS) entry which is preliminary data.</text>
</comment>
<organism evidence="2 3">
    <name type="scientific">Pseudaquabacterium pictum</name>
    <dbReference type="NCBI Taxonomy" id="2315236"/>
    <lineage>
        <taxon>Bacteria</taxon>
        <taxon>Pseudomonadati</taxon>
        <taxon>Pseudomonadota</taxon>
        <taxon>Betaproteobacteria</taxon>
        <taxon>Burkholderiales</taxon>
        <taxon>Sphaerotilaceae</taxon>
        <taxon>Pseudaquabacterium</taxon>
    </lineage>
</organism>
<reference evidence="3" key="1">
    <citation type="submission" date="2019-03" db="EMBL/GenBank/DDBJ databases">
        <title>Aquabacterium pictum sp.nov., the first bacteriochlorophyll a-containing freshwater bacterium in the genus Aquabacterium of the class Betaproteobacteria.</title>
        <authorList>
            <person name="Hirose S."/>
            <person name="Tank M."/>
            <person name="Hara E."/>
            <person name="Tamaki H."/>
            <person name="Takaichi S."/>
            <person name="Haruta S."/>
            <person name="Hanada S."/>
        </authorList>
    </citation>
    <scope>NUCLEOTIDE SEQUENCE [LARGE SCALE GENOMIC DNA]</scope>
    <source>
        <strain evidence="3">W35</strain>
    </source>
</reference>
<name>A0A480AY82_9BURK</name>
<evidence type="ECO:0000313" key="3">
    <source>
        <dbReference type="Proteomes" id="UP000301751"/>
    </source>
</evidence>
<accession>A0A480AY82</accession>
<dbReference type="EMBL" id="BJCL01000006">
    <property type="protein sequence ID" value="GCL63748.1"/>
    <property type="molecule type" value="Genomic_DNA"/>
</dbReference>
<gene>
    <name evidence="2" type="ORF">AQPW35_28290</name>
</gene>
<evidence type="ECO:0008006" key="4">
    <source>
        <dbReference type="Google" id="ProtNLM"/>
    </source>
</evidence>
<sequence length="253" mass="26941">MAHLCQAALVALSLAAAAGAQAQATVKNDGQFRAALGLGASLASGNTKATNLSLNADAVRATDRNKLSLYGNLQYARSGGTTTADQLRLGTRYDQNLGTQLFGFGGLDLERNKFANLNLRAQLSAGLGWHLIKSPSTTFDLFGGLGYVSDKYKSPMVIDGRSRDSYGYMSLLLGEESTHKLSDTTSFKQRLTLVPNLQNRGEFRANWDAGLAVAMSKAMNLNVGLNFAHNSEPGPGRKSTDTLVTTGVSVKFD</sequence>
<evidence type="ECO:0000256" key="1">
    <source>
        <dbReference type="SAM" id="SignalP"/>
    </source>
</evidence>
<feature type="signal peptide" evidence="1">
    <location>
        <begin position="1"/>
        <end position="22"/>
    </location>
</feature>
<dbReference type="InterPro" id="IPR007433">
    <property type="entry name" value="DUF481"/>
</dbReference>
<evidence type="ECO:0000313" key="2">
    <source>
        <dbReference type="EMBL" id="GCL63748.1"/>
    </source>
</evidence>